<gene>
    <name evidence="1" type="ORF">SSLN_LOCUS1421</name>
</gene>
<accession>A0A183SB23</accession>
<evidence type="ECO:0000313" key="1">
    <source>
        <dbReference type="EMBL" id="VDL87737.1"/>
    </source>
</evidence>
<dbReference type="OrthoDB" id="6306147at2759"/>
<organism evidence="3">
    <name type="scientific">Schistocephalus solidus</name>
    <name type="common">Tapeworm</name>
    <dbReference type="NCBI Taxonomy" id="70667"/>
    <lineage>
        <taxon>Eukaryota</taxon>
        <taxon>Metazoa</taxon>
        <taxon>Spiralia</taxon>
        <taxon>Lophotrochozoa</taxon>
        <taxon>Platyhelminthes</taxon>
        <taxon>Cestoda</taxon>
        <taxon>Eucestoda</taxon>
        <taxon>Diphyllobothriidea</taxon>
        <taxon>Diphyllobothriidae</taxon>
        <taxon>Schistocephalus</taxon>
    </lineage>
</organism>
<evidence type="ECO:0000313" key="2">
    <source>
        <dbReference type="Proteomes" id="UP000275846"/>
    </source>
</evidence>
<dbReference type="WBParaSite" id="SSLN_0000147701-mRNA-1">
    <property type="protein sequence ID" value="SSLN_0000147701-mRNA-1"/>
    <property type="gene ID" value="SSLN_0000147701"/>
</dbReference>
<keyword evidence="2" id="KW-1185">Reference proteome</keyword>
<name>A0A183SB23_SCHSO</name>
<reference evidence="1 2" key="2">
    <citation type="submission" date="2018-11" db="EMBL/GenBank/DDBJ databases">
        <authorList>
            <consortium name="Pathogen Informatics"/>
        </authorList>
    </citation>
    <scope>NUCLEOTIDE SEQUENCE [LARGE SCALE GENOMIC DNA]</scope>
    <source>
        <strain evidence="1 2">NST_G2</strain>
    </source>
</reference>
<dbReference type="Proteomes" id="UP000275846">
    <property type="component" value="Unassembled WGS sequence"/>
</dbReference>
<protein>
    <submittedName>
        <fullName evidence="1 3">Uncharacterized protein</fullName>
    </submittedName>
</protein>
<sequence>MIEKNMGEDLPGDVEQRNASVIITELPVPLPLVEMDDGPEEIVLGATSPGRVFLSDHPDILHLPQSLLYKAPASEKGCFGGVIPKVHSEPHLGDDEVVICPTISIADRLVYQHVLSISPPDESIVQQLPPPRPRVHPRGLLPCRKAEEGVVQQETVFRTRAQKKDAIIATATETAGTQLSLSGSVVRPDAGVEVTKNN</sequence>
<evidence type="ECO:0000313" key="3">
    <source>
        <dbReference type="WBParaSite" id="SSLN_0000147701-mRNA-1"/>
    </source>
</evidence>
<dbReference type="EMBL" id="UYSU01003064">
    <property type="protein sequence ID" value="VDL87737.1"/>
    <property type="molecule type" value="Genomic_DNA"/>
</dbReference>
<dbReference type="AlphaFoldDB" id="A0A183SB23"/>
<proteinExistence type="predicted"/>
<reference evidence="3" key="1">
    <citation type="submission" date="2016-06" db="UniProtKB">
        <authorList>
            <consortium name="WormBaseParasite"/>
        </authorList>
    </citation>
    <scope>IDENTIFICATION</scope>
</reference>